<dbReference type="InterPro" id="IPR050097">
    <property type="entry name" value="Ferredoxin-NADP_redctase_2"/>
</dbReference>
<dbReference type="EMBL" id="VNFK01000017">
    <property type="protein sequence ID" value="TVU59688.1"/>
    <property type="molecule type" value="Genomic_DNA"/>
</dbReference>
<dbReference type="InterPro" id="IPR023753">
    <property type="entry name" value="FAD/NAD-binding_dom"/>
</dbReference>
<comment type="catalytic activity">
    <reaction evidence="3">
        <text>[thioredoxin]-dithiol + NADP(+) = [thioredoxin]-disulfide + NADPH + H(+)</text>
        <dbReference type="Rhea" id="RHEA:20345"/>
        <dbReference type="Rhea" id="RHEA-COMP:10698"/>
        <dbReference type="Rhea" id="RHEA-COMP:10700"/>
        <dbReference type="ChEBI" id="CHEBI:15378"/>
        <dbReference type="ChEBI" id="CHEBI:29950"/>
        <dbReference type="ChEBI" id="CHEBI:50058"/>
        <dbReference type="ChEBI" id="CHEBI:57783"/>
        <dbReference type="ChEBI" id="CHEBI:58349"/>
        <dbReference type="EC" id="1.8.1.9"/>
    </reaction>
</comment>
<evidence type="ECO:0000313" key="6">
    <source>
        <dbReference type="Proteomes" id="UP000316500"/>
    </source>
</evidence>
<dbReference type="GO" id="GO:0004791">
    <property type="term" value="F:thioredoxin-disulfide reductase (NADPH) activity"/>
    <property type="evidence" value="ECO:0007669"/>
    <property type="project" value="UniProtKB-EC"/>
</dbReference>
<keyword evidence="2" id="KW-0560">Oxidoreductase</keyword>
<dbReference type="AlphaFoldDB" id="A0A558GS33"/>
<accession>A0A558GS33</accession>
<name>A0A558GS33_PAENT</name>
<feature type="domain" description="FAD/NAD(P)-binding" evidence="4">
    <location>
        <begin position="24"/>
        <end position="314"/>
    </location>
</feature>
<proteinExistence type="predicted"/>
<comment type="caution">
    <text evidence="5">The sequence shown here is derived from an EMBL/GenBank/DDBJ whole genome shotgun (WGS) entry which is preliminary data.</text>
</comment>
<dbReference type="Pfam" id="PF07992">
    <property type="entry name" value="Pyr_redox_2"/>
    <property type="match status" value="1"/>
</dbReference>
<keyword evidence="1" id="KW-0285">Flavoprotein</keyword>
<dbReference type="PRINTS" id="PR00469">
    <property type="entry name" value="PNDRDTASEII"/>
</dbReference>
<dbReference type="Gene3D" id="3.50.50.60">
    <property type="entry name" value="FAD/NAD(P)-binding domain"/>
    <property type="match status" value="2"/>
</dbReference>
<sequence>MQSPENRGGIVSEQSKQSHIAEEYDVVVVGGGPAGLSAAVTLGRALRSVLVIDAGEPRNAPAAGVHGFLSRDGINPKELLALGRAEASQYGVDIVKGVAVAARSTADPAVGPELAFEVDLADGRMVGARRLLVTTGLVDKLPDVEGLRERWGKDVLHCPYCHGWEVRNKAIGILGSGPMALHQTLLFRQWSTNITLFLNDVVEPTEEQWEQLAARSITVVDGKVRSLEVSDDVLSGVVLASGTVIPVEAVVTGPRMEARSAVLESLGVPSVEHPMGVGTHVEVNPQGGATSVPGVYAAGNVTDLTGQVMASAAAGVMSGALINAELITEETGLAVEAARLSAVSR</sequence>
<reference evidence="5 6" key="1">
    <citation type="submission" date="2019-07" db="EMBL/GenBank/DDBJ databases">
        <title>Diversity of Bacteria from Kongsfjorden, Arctic.</title>
        <authorList>
            <person name="Yu Y."/>
        </authorList>
    </citation>
    <scope>NUCLEOTIDE SEQUENCE [LARGE SCALE GENOMIC DNA]</scope>
    <source>
        <strain evidence="5 6">SM1928</strain>
    </source>
</reference>
<dbReference type="OrthoDB" id="9786503at2"/>
<organism evidence="5 6">
    <name type="scientific">Paenarthrobacter nitroguajacolicus</name>
    <name type="common">Arthrobacter nitroguajacolicus</name>
    <dbReference type="NCBI Taxonomy" id="211146"/>
    <lineage>
        <taxon>Bacteria</taxon>
        <taxon>Bacillati</taxon>
        <taxon>Actinomycetota</taxon>
        <taxon>Actinomycetes</taxon>
        <taxon>Micrococcales</taxon>
        <taxon>Micrococcaceae</taxon>
        <taxon>Paenarthrobacter</taxon>
    </lineage>
</organism>
<dbReference type="Proteomes" id="UP000316500">
    <property type="component" value="Unassembled WGS sequence"/>
</dbReference>
<evidence type="ECO:0000256" key="2">
    <source>
        <dbReference type="ARBA" id="ARBA00023002"/>
    </source>
</evidence>
<evidence type="ECO:0000256" key="1">
    <source>
        <dbReference type="ARBA" id="ARBA00022630"/>
    </source>
</evidence>
<gene>
    <name evidence="5" type="ORF">FQP90_18470</name>
</gene>
<dbReference type="SUPFAM" id="SSF51905">
    <property type="entry name" value="FAD/NAD(P)-binding domain"/>
    <property type="match status" value="1"/>
</dbReference>
<evidence type="ECO:0000256" key="3">
    <source>
        <dbReference type="ARBA" id="ARBA00048132"/>
    </source>
</evidence>
<dbReference type="PANTHER" id="PTHR48105">
    <property type="entry name" value="THIOREDOXIN REDUCTASE 1-RELATED-RELATED"/>
    <property type="match status" value="1"/>
</dbReference>
<protein>
    <submittedName>
        <fullName evidence="5">NAD(P)/FAD-dependent oxidoreductase</fullName>
    </submittedName>
</protein>
<dbReference type="InterPro" id="IPR036188">
    <property type="entry name" value="FAD/NAD-bd_sf"/>
</dbReference>
<evidence type="ECO:0000313" key="5">
    <source>
        <dbReference type="EMBL" id="TVU59688.1"/>
    </source>
</evidence>
<dbReference type="PRINTS" id="PR00368">
    <property type="entry name" value="FADPNR"/>
</dbReference>
<evidence type="ECO:0000259" key="4">
    <source>
        <dbReference type="Pfam" id="PF07992"/>
    </source>
</evidence>